<evidence type="ECO:0000313" key="9">
    <source>
        <dbReference type="EMBL" id="SPS06838.1"/>
    </source>
</evidence>
<evidence type="ECO:0000256" key="5">
    <source>
        <dbReference type="ARBA" id="ARBA00022960"/>
    </source>
</evidence>
<feature type="transmembrane region" description="Helical" evidence="8">
    <location>
        <begin position="82"/>
        <end position="100"/>
    </location>
</feature>
<evidence type="ECO:0000256" key="3">
    <source>
        <dbReference type="ARBA" id="ARBA00022475"/>
    </source>
</evidence>
<keyword evidence="7 8" id="KW-0472">Membrane</keyword>
<feature type="transmembrane region" description="Helical" evidence="8">
    <location>
        <begin position="16"/>
        <end position="34"/>
    </location>
</feature>
<sequence>MRDRTLPVQEFQAPDSPILIAASLCVALLLNWLPWQGIWLEFRPDFLALALLYWCTHKPLQVGIGIAWMLGILADVADASFIGQHAIAYSVLAFCGILLHRRLLMFNLLQQTLQIFPLLLLAYAVYAVVYWLLRGIIVWEYFLGSILTALLWAPMSMLVRTLRRSRSVSDRL</sequence>
<dbReference type="AlphaFoldDB" id="A0A2X0QZB8"/>
<organism evidence="9">
    <name type="scientific">Candidatus Nitrotoga fabula</name>
    <dbReference type="NCBI Taxonomy" id="2182327"/>
    <lineage>
        <taxon>Bacteria</taxon>
        <taxon>Pseudomonadati</taxon>
        <taxon>Pseudomonadota</taxon>
        <taxon>Betaproteobacteria</taxon>
        <taxon>Nitrosomonadales</taxon>
        <taxon>Gallionellaceae</taxon>
        <taxon>Candidatus Nitrotoga</taxon>
    </lineage>
</organism>
<feature type="transmembrane region" description="Helical" evidence="8">
    <location>
        <begin position="46"/>
        <end position="70"/>
    </location>
</feature>
<feature type="transmembrane region" description="Helical" evidence="8">
    <location>
        <begin position="139"/>
        <end position="159"/>
    </location>
</feature>
<keyword evidence="4 8" id="KW-0812">Transmembrane</keyword>
<gene>
    <name evidence="9" type="ORF">NITFAB_2435</name>
</gene>
<evidence type="ECO:0000256" key="4">
    <source>
        <dbReference type="ARBA" id="ARBA00022692"/>
    </source>
</evidence>
<feature type="transmembrane region" description="Helical" evidence="8">
    <location>
        <begin position="112"/>
        <end position="133"/>
    </location>
</feature>
<dbReference type="InterPro" id="IPR026034">
    <property type="entry name" value="MreD_proteobac"/>
</dbReference>
<dbReference type="PANTHER" id="PTHR37484:SF1">
    <property type="entry name" value="ROD SHAPE-DETERMINING PROTEIN MRED"/>
    <property type="match status" value="1"/>
</dbReference>
<evidence type="ECO:0000256" key="2">
    <source>
        <dbReference type="ARBA" id="ARBA00007776"/>
    </source>
</evidence>
<dbReference type="InterPro" id="IPR007227">
    <property type="entry name" value="Cell_shape_determining_MreD"/>
</dbReference>
<evidence type="ECO:0000256" key="6">
    <source>
        <dbReference type="ARBA" id="ARBA00022989"/>
    </source>
</evidence>
<name>A0A2X0QZB8_9PROT</name>
<dbReference type="Pfam" id="PF04093">
    <property type="entry name" value="MreD"/>
    <property type="match status" value="1"/>
</dbReference>
<keyword evidence="3" id="KW-1003">Cell membrane</keyword>
<dbReference type="GO" id="GO:0008360">
    <property type="term" value="P:regulation of cell shape"/>
    <property type="evidence" value="ECO:0007669"/>
    <property type="project" value="UniProtKB-KW"/>
</dbReference>
<dbReference type="NCBIfam" id="TIGR03426">
    <property type="entry name" value="shape_MreD"/>
    <property type="match status" value="1"/>
</dbReference>
<reference evidence="9" key="1">
    <citation type="submission" date="2018-05" db="EMBL/GenBank/DDBJ databases">
        <authorList>
            <person name="Lanie J.A."/>
            <person name="Ng W.-L."/>
            <person name="Kazmierczak K.M."/>
            <person name="Andrzejewski T.M."/>
            <person name="Davidsen T.M."/>
            <person name="Wayne K.J."/>
            <person name="Tettelin H."/>
            <person name="Glass J.I."/>
            <person name="Rusch D."/>
            <person name="Podicherti R."/>
            <person name="Tsui H.-C.T."/>
            <person name="Winkler M.E."/>
        </authorList>
    </citation>
    <scope>NUCLEOTIDE SEQUENCE</scope>
    <source>
        <strain evidence="9">KNB</strain>
    </source>
</reference>
<dbReference type="PIRSF" id="PIRSF018472">
    <property type="entry name" value="MreD_proteobac"/>
    <property type="match status" value="1"/>
</dbReference>
<proteinExistence type="inferred from homology"/>
<evidence type="ECO:0000256" key="7">
    <source>
        <dbReference type="ARBA" id="ARBA00023136"/>
    </source>
</evidence>
<dbReference type="EMBL" id="LS423452">
    <property type="protein sequence ID" value="SPS06838.1"/>
    <property type="molecule type" value="Genomic_DNA"/>
</dbReference>
<comment type="similarity">
    <text evidence="2">Belongs to the MreD family.</text>
</comment>
<comment type="subcellular location">
    <subcellularLocation>
        <location evidence="1">Cell membrane</location>
        <topology evidence="1">Multi-pass membrane protein</topology>
    </subcellularLocation>
</comment>
<protein>
    <submittedName>
        <fullName evidence="9">Rod shape-determining protein MreD</fullName>
    </submittedName>
</protein>
<accession>A0A2X0QZB8</accession>
<evidence type="ECO:0000256" key="1">
    <source>
        <dbReference type="ARBA" id="ARBA00004651"/>
    </source>
</evidence>
<evidence type="ECO:0000256" key="8">
    <source>
        <dbReference type="SAM" id="Phobius"/>
    </source>
</evidence>
<keyword evidence="5" id="KW-0133">Cell shape</keyword>
<dbReference type="PANTHER" id="PTHR37484">
    <property type="entry name" value="ROD SHAPE-DETERMINING PROTEIN MRED"/>
    <property type="match status" value="1"/>
</dbReference>
<dbReference type="GO" id="GO:0005886">
    <property type="term" value="C:plasma membrane"/>
    <property type="evidence" value="ECO:0007669"/>
    <property type="project" value="UniProtKB-SubCell"/>
</dbReference>
<keyword evidence="6 8" id="KW-1133">Transmembrane helix</keyword>